<dbReference type="SMART" id="SM00028">
    <property type="entry name" value="TPR"/>
    <property type="match status" value="3"/>
</dbReference>
<dbReference type="RefSeq" id="WP_348717226.1">
    <property type="nucleotide sequence ID" value="NZ_CAXJIO010000012.1"/>
</dbReference>
<keyword evidence="1" id="KW-0805">Transcription regulation</keyword>
<dbReference type="EMBL" id="CAXJIO010000012">
    <property type="protein sequence ID" value="CAL2103181.1"/>
    <property type="molecule type" value="Genomic_DNA"/>
</dbReference>
<keyword evidence="3" id="KW-0804">Transcription</keyword>
<dbReference type="SUPFAM" id="SSF48452">
    <property type="entry name" value="TPR-like"/>
    <property type="match status" value="1"/>
</dbReference>
<reference evidence="8 9" key="1">
    <citation type="submission" date="2024-05" db="EMBL/GenBank/DDBJ databases">
        <authorList>
            <person name="Duchaud E."/>
        </authorList>
    </citation>
    <scope>NUCLEOTIDE SEQUENCE [LARGE SCALE GENOMIC DNA]</scope>
    <source>
        <strain evidence="8">Ena-SAMPLE-TAB-13-05-2024-13:56:06:370-140308</strain>
    </source>
</reference>
<gene>
    <name evidence="8" type="ORF">T190423A01A_30295</name>
</gene>
<evidence type="ECO:0000256" key="4">
    <source>
        <dbReference type="PROSITE-ProRule" id="PRU00339"/>
    </source>
</evidence>
<evidence type="ECO:0000313" key="9">
    <source>
        <dbReference type="Proteomes" id="UP001497527"/>
    </source>
</evidence>
<sequence length="564" mass="66321">MSKYTLLLLFTFLSNTLLYSQSEKDDLKKIKSKFYLYNDIGIDSSIYYMNKLLETKEVEYKVFGYAAIEYLKTREKHKVDINFFKDSISKYLSQVPQVKDNYNILFDTHILIGNTHKRRGLLNSALENYIIAENYALLSNDIARTIKIKGNIALIYQGMNELKKAINKGKETLNLVEINKEELNNKYYGLKRKRIFNLAAIYSTLYNNNPTNNTFADSTLYYYNSVLNDKNYKLNPYYKGKAYYGLGITYSIKKDYNKASELFEKSLVFFKKANSDLYMYKGYYNSGYNYYLSKDYVKAKNNFLAAISLKKDTVLDDDYMNMHQHLSDIYSNEKNIDSAKYYLDSFLLIHDKLSSQKEKQRKKAYELGKENDFNKKIDSLTTKNIKRTYIYNGIVFILVIILITISYFVIKNKREKKEANKRLKELLSKKKSTNNAMITSKFLNINDSQNEQIIQGLLKIEETHYYLKEDFNLYNAAKKIGTNTTYLSKVVKEHKKMSFSEYTNELRINYIVDILTRDKKIRAYTTQAIGEIGGYKNAKSFTRIFKKYTGITPYQFIEKINKEL</sequence>
<feature type="transmembrane region" description="Helical" evidence="6">
    <location>
        <begin position="389"/>
        <end position="410"/>
    </location>
</feature>
<protein>
    <submittedName>
        <fullName evidence="8">Helix-turn-helix domain-containing protein</fullName>
    </submittedName>
</protein>
<accession>A0ABP1F0D3</accession>
<evidence type="ECO:0000256" key="2">
    <source>
        <dbReference type="ARBA" id="ARBA00023125"/>
    </source>
</evidence>
<dbReference type="InterPro" id="IPR019734">
    <property type="entry name" value="TPR_rpt"/>
</dbReference>
<keyword evidence="6" id="KW-0812">Transmembrane</keyword>
<dbReference type="InterPro" id="IPR018060">
    <property type="entry name" value="HTH_AraC"/>
</dbReference>
<evidence type="ECO:0000256" key="5">
    <source>
        <dbReference type="SAM" id="Coils"/>
    </source>
</evidence>
<keyword evidence="9" id="KW-1185">Reference proteome</keyword>
<organism evidence="8 9">
    <name type="scientific">Tenacibaculum polynesiense</name>
    <dbReference type="NCBI Taxonomy" id="3137857"/>
    <lineage>
        <taxon>Bacteria</taxon>
        <taxon>Pseudomonadati</taxon>
        <taxon>Bacteroidota</taxon>
        <taxon>Flavobacteriia</taxon>
        <taxon>Flavobacteriales</taxon>
        <taxon>Flavobacteriaceae</taxon>
        <taxon>Tenacibaculum</taxon>
    </lineage>
</organism>
<dbReference type="Gene3D" id="1.10.10.60">
    <property type="entry name" value="Homeodomain-like"/>
    <property type="match status" value="2"/>
</dbReference>
<dbReference type="SUPFAM" id="SSF46689">
    <property type="entry name" value="Homeodomain-like"/>
    <property type="match status" value="1"/>
</dbReference>
<dbReference type="Proteomes" id="UP001497527">
    <property type="component" value="Unassembled WGS sequence"/>
</dbReference>
<dbReference type="InterPro" id="IPR009057">
    <property type="entry name" value="Homeodomain-like_sf"/>
</dbReference>
<dbReference type="PANTHER" id="PTHR43280:SF34">
    <property type="entry name" value="ARAC-FAMILY TRANSCRIPTIONAL REGULATOR"/>
    <property type="match status" value="1"/>
</dbReference>
<evidence type="ECO:0000256" key="6">
    <source>
        <dbReference type="SAM" id="Phobius"/>
    </source>
</evidence>
<dbReference type="Pfam" id="PF12833">
    <property type="entry name" value="HTH_18"/>
    <property type="match status" value="1"/>
</dbReference>
<evidence type="ECO:0000259" key="7">
    <source>
        <dbReference type="PROSITE" id="PS01124"/>
    </source>
</evidence>
<evidence type="ECO:0000313" key="8">
    <source>
        <dbReference type="EMBL" id="CAL2103181.1"/>
    </source>
</evidence>
<feature type="domain" description="HTH araC/xylS-type" evidence="7">
    <location>
        <begin position="455"/>
        <end position="559"/>
    </location>
</feature>
<dbReference type="Pfam" id="PF13181">
    <property type="entry name" value="TPR_8"/>
    <property type="match status" value="1"/>
</dbReference>
<comment type="caution">
    <text evidence="8">The sequence shown here is derived from an EMBL/GenBank/DDBJ whole genome shotgun (WGS) entry which is preliminary data.</text>
</comment>
<evidence type="ECO:0000256" key="3">
    <source>
        <dbReference type="ARBA" id="ARBA00023163"/>
    </source>
</evidence>
<keyword evidence="6" id="KW-1133">Transmembrane helix</keyword>
<name>A0ABP1F0D3_9FLAO</name>
<dbReference type="InterPro" id="IPR011990">
    <property type="entry name" value="TPR-like_helical_dom_sf"/>
</dbReference>
<dbReference type="Gene3D" id="1.25.40.10">
    <property type="entry name" value="Tetratricopeptide repeat domain"/>
    <property type="match status" value="1"/>
</dbReference>
<feature type="coiled-coil region" evidence="5">
    <location>
        <begin position="159"/>
        <end position="193"/>
    </location>
</feature>
<dbReference type="PROSITE" id="PS01124">
    <property type="entry name" value="HTH_ARAC_FAMILY_2"/>
    <property type="match status" value="1"/>
</dbReference>
<evidence type="ECO:0000256" key="1">
    <source>
        <dbReference type="ARBA" id="ARBA00023015"/>
    </source>
</evidence>
<dbReference type="SMART" id="SM00342">
    <property type="entry name" value="HTH_ARAC"/>
    <property type="match status" value="1"/>
</dbReference>
<feature type="repeat" description="TPR" evidence="4">
    <location>
        <begin position="240"/>
        <end position="273"/>
    </location>
</feature>
<dbReference type="PANTHER" id="PTHR43280">
    <property type="entry name" value="ARAC-FAMILY TRANSCRIPTIONAL REGULATOR"/>
    <property type="match status" value="1"/>
</dbReference>
<keyword evidence="5" id="KW-0175">Coiled coil</keyword>
<proteinExistence type="predicted"/>
<feature type="coiled-coil region" evidence="5">
    <location>
        <begin position="409"/>
        <end position="436"/>
    </location>
</feature>
<keyword evidence="6" id="KW-0472">Membrane</keyword>
<keyword evidence="4" id="KW-0802">TPR repeat</keyword>
<dbReference type="PROSITE" id="PS50005">
    <property type="entry name" value="TPR"/>
    <property type="match status" value="1"/>
</dbReference>
<keyword evidence="2" id="KW-0238">DNA-binding</keyword>